<reference evidence="4 5" key="1">
    <citation type="submission" date="2017-04" db="EMBL/GenBank/DDBJ databases">
        <authorList>
            <person name="Afonso C.L."/>
            <person name="Miller P.J."/>
            <person name="Scott M.A."/>
            <person name="Spackman E."/>
            <person name="Goraichik I."/>
            <person name="Dimitrov K.M."/>
            <person name="Suarez D.L."/>
            <person name="Swayne D.E."/>
        </authorList>
    </citation>
    <scope>NUCLEOTIDE SEQUENCE [LARGE SCALE GENOMIC DNA]</scope>
    <source>
        <strain evidence="4 5">ToBE</strain>
    </source>
</reference>
<dbReference type="OrthoDB" id="9769193at2"/>
<keyword evidence="5" id="KW-1185">Reference proteome</keyword>
<organism evidence="4 5">
    <name type="scientific">Thermanaeromonas toyohensis ToBE</name>
    <dbReference type="NCBI Taxonomy" id="698762"/>
    <lineage>
        <taxon>Bacteria</taxon>
        <taxon>Bacillati</taxon>
        <taxon>Bacillota</taxon>
        <taxon>Clostridia</taxon>
        <taxon>Neomoorellales</taxon>
        <taxon>Neomoorellaceae</taxon>
        <taxon>Thermanaeromonas</taxon>
    </lineage>
</organism>
<dbReference type="GO" id="GO:0030288">
    <property type="term" value="C:outer membrane-bounded periplasmic space"/>
    <property type="evidence" value="ECO:0007669"/>
    <property type="project" value="TreeGrafter"/>
</dbReference>
<protein>
    <submittedName>
        <fullName evidence="4">Xylose-binding protein</fullName>
    </submittedName>
</protein>
<dbReference type="STRING" id="698762.SAMN00808754_2923"/>
<dbReference type="PROSITE" id="PS51257">
    <property type="entry name" value="PROKAR_LIPOPROTEIN"/>
    <property type="match status" value="1"/>
</dbReference>
<evidence type="ECO:0000313" key="4">
    <source>
        <dbReference type="EMBL" id="SMB99484.1"/>
    </source>
</evidence>
<dbReference type="Proteomes" id="UP000192569">
    <property type="component" value="Chromosome I"/>
</dbReference>
<dbReference type="EMBL" id="LT838272">
    <property type="protein sequence ID" value="SMB99484.1"/>
    <property type="molecule type" value="Genomic_DNA"/>
</dbReference>
<evidence type="ECO:0000259" key="3">
    <source>
        <dbReference type="Pfam" id="PF13407"/>
    </source>
</evidence>
<gene>
    <name evidence="4" type="ORF">SAMN00808754_2923</name>
</gene>
<sequence>MYRKLNFISGRLYQDFFFLFLILLFITLLASCTQQGSPAPLEEKAKIRIGISLGTLKEERWLRDRDILMAKLKELGAEVFVQNANNDDEDQLKQVKYLLDQQIQVLILVPNDLKKAATAVQMAKRQGVKVISYDRLVTESNVDLYISFDNIKVGRFMAQYLVNRVPRGNYLIVNGATTDHNTKMIKEGYDSILKDRVASGNIKILAEEWAPNWMVEYAFKVTDDILQSGKRIDAVIAGNDSLAGGVIKALAERRMAGSTLVTGQDADLAACQRIVEGTQAMTVYKPIAKLAEKTAGMALKLARGETLDTKDTIYDGKYFVPSYVIEPISVDKNNIDETVIKDGFHSSQDVYRYRPKKLSQGTTP</sequence>
<dbReference type="InterPro" id="IPR028082">
    <property type="entry name" value="Peripla_BP_I"/>
</dbReference>
<dbReference type="InterPro" id="IPR025997">
    <property type="entry name" value="SBP_2_dom"/>
</dbReference>
<dbReference type="PANTHER" id="PTHR30036:SF1">
    <property type="entry name" value="D-XYLOSE-BINDING PERIPLASMIC PROTEIN"/>
    <property type="match status" value="1"/>
</dbReference>
<dbReference type="InterPro" id="IPR050555">
    <property type="entry name" value="Bact_Solute-Bind_Prot2"/>
</dbReference>
<name>A0A1W1W303_9FIRM</name>
<dbReference type="Gene3D" id="3.40.50.2300">
    <property type="match status" value="2"/>
</dbReference>
<dbReference type="PANTHER" id="PTHR30036">
    <property type="entry name" value="D-XYLOSE-BINDING PERIPLASMIC PROTEIN"/>
    <property type="match status" value="1"/>
</dbReference>
<keyword evidence="2" id="KW-0732">Signal</keyword>
<feature type="domain" description="Periplasmic binding protein" evidence="3">
    <location>
        <begin position="49"/>
        <end position="305"/>
    </location>
</feature>
<dbReference type="GO" id="GO:0030246">
    <property type="term" value="F:carbohydrate binding"/>
    <property type="evidence" value="ECO:0007669"/>
    <property type="project" value="TreeGrafter"/>
</dbReference>
<proteinExistence type="predicted"/>
<accession>A0A1W1W303</accession>
<evidence type="ECO:0000313" key="5">
    <source>
        <dbReference type="Proteomes" id="UP000192569"/>
    </source>
</evidence>
<evidence type="ECO:0000256" key="2">
    <source>
        <dbReference type="ARBA" id="ARBA00022729"/>
    </source>
</evidence>
<dbReference type="SUPFAM" id="SSF53822">
    <property type="entry name" value="Periplasmic binding protein-like I"/>
    <property type="match status" value="1"/>
</dbReference>
<dbReference type="CDD" id="cd19991">
    <property type="entry name" value="PBP1_ABC_xylose_binding"/>
    <property type="match status" value="1"/>
</dbReference>
<dbReference type="AlphaFoldDB" id="A0A1W1W303"/>
<evidence type="ECO:0000256" key="1">
    <source>
        <dbReference type="ARBA" id="ARBA00004196"/>
    </source>
</evidence>
<dbReference type="Pfam" id="PF13407">
    <property type="entry name" value="Peripla_BP_4"/>
    <property type="match status" value="1"/>
</dbReference>
<comment type="subcellular location">
    <subcellularLocation>
        <location evidence="1">Cell envelope</location>
    </subcellularLocation>
</comment>
<dbReference type="RefSeq" id="WP_084666602.1">
    <property type="nucleotide sequence ID" value="NZ_LT838272.1"/>
</dbReference>